<proteinExistence type="inferred from homology"/>
<comment type="caution">
    <text evidence="8">The sequence shown here is derived from an EMBL/GenBank/DDBJ whole genome shotgun (WGS) entry which is preliminary data.</text>
</comment>
<dbReference type="GO" id="GO:0005789">
    <property type="term" value="C:endoplasmic reticulum membrane"/>
    <property type="evidence" value="ECO:0007669"/>
    <property type="project" value="UniProtKB-SubCell"/>
</dbReference>
<evidence type="ECO:0000259" key="7">
    <source>
        <dbReference type="SMART" id="SM00704"/>
    </source>
</evidence>
<keyword evidence="2 6" id="KW-0001">2Fe-2S</keyword>
<reference evidence="8 9" key="1">
    <citation type="submission" date="2018-04" db="EMBL/GenBank/DDBJ databases">
        <authorList>
            <person name="Zhang X."/>
            <person name="Yuan J."/>
            <person name="Li F."/>
            <person name="Xiang J."/>
        </authorList>
    </citation>
    <scope>NUCLEOTIDE SEQUENCE [LARGE SCALE GENOMIC DNA]</scope>
    <source>
        <tissue evidence="8">Muscle</tissue>
    </source>
</reference>
<dbReference type="SMART" id="SM00704">
    <property type="entry name" value="ZnF_CDGSH"/>
    <property type="match status" value="1"/>
</dbReference>
<evidence type="ECO:0000313" key="8">
    <source>
        <dbReference type="EMBL" id="ROT80494.1"/>
    </source>
</evidence>
<sequence>MRDDLGSSILPCRLTLAAWRRRSEDPRGERKRPKTLTQSGQSVISWANTCISSHQTFAKIMDFYKNLTVSDWASLIPFGIACAAVGFGVKTVVDKQIGGPCNPKIRKGESKVVDTVDIEELGNKAVFCRCWRSSKFPYCDGTHNQHNVACGDNVGPLIVKKKD</sequence>
<dbReference type="GO" id="GO:0046872">
    <property type="term" value="F:metal ion binding"/>
    <property type="evidence" value="ECO:0007669"/>
    <property type="project" value="UniProtKB-UniRule"/>
</dbReference>
<dbReference type="GO" id="GO:0005741">
    <property type="term" value="C:mitochondrial outer membrane"/>
    <property type="evidence" value="ECO:0007669"/>
    <property type="project" value="TreeGrafter"/>
</dbReference>
<reference evidence="8 9" key="2">
    <citation type="submission" date="2019-01" db="EMBL/GenBank/DDBJ databases">
        <title>The decoding of complex shrimp genome reveals the adaptation for benthos swimmer, frequently molting mechanism and breeding impact on genome.</title>
        <authorList>
            <person name="Sun Y."/>
            <person name="Gao Y."/>
            <person name="Yu Y."/>
        </authorList>
    </citation>
    <scope>NUCLEOTIDE SEQUENCE [LARGE SCALE GENOMIC DNA]</scope>
    <source>
        <tissue evidence="8">Muscle</tissue>
    </source>
</reference>
<dbReference type="InterPro" id="IPR042216">
    <property type="entry name" value="MitoNEET_CISD"/>
</dbReference>
<keyword evidence="6" id="KW-0256">Endoplasmic reticulum</keyword>
<accession>A0A423TVL8</accession>
<dbReference type="AlphaFoldDB" id="A0A423TVL8"/>
<keyword evidence="4 6" id="KW-0408">Iron</keyword>
<dbReference type="GO" id="GO:0010506">
    <property type="term" value="P:regulation of autophagy"/>
    <property type="evidence" value="ECO:0007669"/>
    <property type="project" value="UniProtKB-UniRule"/>
</dbReference>
<feature type="domain" description="Iron-binding zinc finger CDGSH type" evidence="7">
    <location>
        <begin position="111"/>
        <end position="149"/>
    </location>
</feature>
<dbReference type="PANTHER" id="PTHR13680">
    <property type="entry name" value="CDGSH IRON-SULFUR DOMAIN-CONTAINING PROTEIN 1"/>
    <property type="match status" value="1"/>
</dbReference>
<evidence type="ECO:0000256" key="4">
    <source>
        <dbReference type="ARBA" id="ARBA00023004"/>
    </source>
</evidence>
<keyword evidence="9" id="KW-1185">Reference proteome</keyword>
<comment type="similarity">
    <text evidence="1 6">Belongs to the CISD protein family. CISD2 subfamily.</text>
</comment>
<protein>
    <recommendedName>
        <fullName evidence="6">CDGSH iron-sulfur domain-containing protein 2 homologue</fullName>
    </recommendedName>
</protein>
<evidence type="ECO:0000256" key="3">
    <source>
        <dbReference type="ARBA" id="ARBA00022723"/>
    </source>
</evidence>
<keyword evidence="3 6" id="KW-0479">Metal-binding</keyword>
<name>A0A423TVL8_PENVA</name>
<gene>
    <name evidence="8" type="ORF">C7M84_000730</name>
</gene>
<comment type="cofactor">
    <cofactor evidence="6">
        <name>[2Fe-2S] cluster</name>
        <dbReference type="ChEBI" id="CHEBI:190135"/>
    </cofactor>
    <text evidence="6">Binds 1 [2Fe-2S] cluster.</text>
</comment>
<dbReference type="Proteomes" id="UP000283509">
    <property type="component" value="Unassembled WGS sequence"/>
</dbReference>
<evidence type="ECO:0000256" key="5">
    <source>
        <dbReference type="ARBA" id="ARBA00023014"/>
    </source>
</evidence>
<organism evidence="8 9">
    <name type="scientific">Penaeus vannamei</name>
    <name type="common">Whiteleg shrimp</name>
    <name type="synonym">Litopenaeus vannamei</name>
    <dbReference type="NCBI Taxonomy" id="6689"/>
    <lineage>
        <taxon>Eukaryota</taxon>
        <taxon>Metazoa</taxon>
        <taxon>Ecdysozoa</taxon>
        <taxon>Arthropoda</taxon>
        <taxon>Crustacea</taxon>
        <taxon>Multicrustacea</taxon>
        <taxon>Malacostraca</taxon>
        <taxon>Eumalacostraca</taxon>
        <taxon>Eucarida</taxon>
        <taxon>Decapoda</taxon>
        <taxon>Dendrobranchiata</taxon>
        <taxon>Penaeoidea</taxon>
        <taxon>Penaeidae</taxon>
        <taxon>Penaeus</taxon>
    </lineage>
</organism>
<evidence type="ECO:0000256" key="2">
    <source>
        <dbReference type="ARBA" id="ARBA00022714"/>
    </source>
</evidence>
<evidence type="ECO:0000256" key="6">
    <source>
        <dbReference type="RuleBase" id="RU369084"/>
    </source>
</evidence>
<keyword evidence="5 6" id="KW-0411">Iron-sulfur</keyword>
<evidence type="ECO:0000313" key="9">
    <source>
        <dbReference type="Proteomes" id="UP000283509"/>
    </source>
</evidence>
<evidence type="ECO:0000256" key="1">
    <source>
        <dbReference type="ARBA" id="ARBA00008624"/>
    </source>
</evidence>
<dbReference type="Pfam" id="PF09360">
    <property type="entry name" value="zf-CDGSH"/>
    <property type="match status" value="1"/>
</dbReference>
<dbReference type="EMBL" id="QCYY01001113">
    <property type="protein sequence ID" value="ROT80494.1"/>
    <property type="molecule type" value="Genomic_DNA"/>
</dbReference>
<dbReference type="PANTHER" id="PTHR13680:SF5">
    <property type="entry name" value="CDGSH IRON-SULFUR DOMAIN-CONTAINING PROTEIN 1"/>
    <property type="match status" value="1"/>
</dbReference>
<dbReference type="OrthoDB" id="449252at2759"/>
<dbReference type="FunFam" id="3.40.5.90:FF:000001">
    <property type="entry name" value="CDGSH iron-sulfur domain-containing protein 1"/>
    <property type="match status" value="1"/>
</dbReference>
<dbReference type="InterPro" id="IPR018967">
    <property type="entry name" value="FeS-contain_CDGSH-typ"/>
</dbReference>
<comment type="subcellular location">
    <subcellularLocation>
        <location evidence="6">Endoplasmic reticulum membrane</location>
        <topology evidence="6">Single-pass membrane protein</topology>
    </subcellularLocation>
</comment>
<dbReference type="GO" id="GO:0051537">
    <property type="term" value="F:2 iron, 2 sulfur cluster binding"/>
    <property type="evidence" value="ECO:0007669"/>
    <property type="project" value="UniProtKB-UniRule"/>
</dbReference>
<dbReference type="Gene3D" id="3.40.5.90">
    <property type="entry name" value="CDGSH iron-sulfur domain, mitoNEET-type"/>
    <property type="match status" value="1"/>
</dbReference>
<dbReference type="STRING" id="6689.A0A423TVL8"/>
<dbReference type="InterPro" id="IPR045131">
    <property type="entry name" value="CISD1/2"/>
</dbReference>